<keyword evidence="4" id="KW-0238">DNA-binding</keyword>
<keyword evidence="3" id="KW-0346">Stress response</keyword>
<feature type="region of interest" description="Disordered" evidence="9">
    <location>
        <begin position="1"/>
        <end position="22"/>
    </location>
</feature>
<evidence type="ECO:0000256" key="4">
    <source>
        <dbReference type="ARBA" id="ARBA00023125"/>
    </source>
</evidence>
<dbReference type="InterPro" id="IPR036955">
    <property type="entry name" value="AP2/ERF_dom_sf"/>
</dbReference>
<feature type="region of interest" description="Disordered" evidence="9">
    <location>
        <begin position="362"/>
        <end position="387"/>
    </location>
</feature>
<evidence type="ECO:0000313" key="12">
    <source>
        <dbReference type="Proteomes" id="UP000237347"/>
    </source>
</evidence>
<dbReference type="FunFam" id="3.30.730.10:FF:000001">
    <property type="entry name" value="Ethylene-responsive transcription factor 2"/>
    <property type="match status" value="2"/>
</dbReference>
<feature type="region of interest" description="Disordered" evidence="9">
    <location>
        <begin position="39"/>
        <end position="67"/>
    </location>
</feature>
<dbReference type="GO" id="GO:0000976">
    <property type="term" value="F:transcription cis-regulatory region binding"/>
    <property type="evidence" value="ECO:0007669"/>
    <property type="project" value="TreeGrafter"/>
</dbReference>
<dbReference type="SMART" id="SM00380">
    <property type="entry name" value="AP2"/>
    <property type="match status" value="2"/>
</dbReference>
<dbReference type="SUPFAM" id="SSF54171">
    <property type="entry name" value="DNA-binding domain"/>
    <property type="match status" value="2"/>
</dbReference>
<protein>
    <submittedName>
        <fullName evidence="11">Dehydration-responsive element-binding protein 2c</fullName>
    </submittedName>
</protein>
<feature type="domain" description="AP2/ERF" evidence="10">
    <location>
        <begin position="301"/>
        <end position="358"/>
    </location>
</feature>
<keyword evidence="2" id="KW-0805">Transcription regulation</keyword>
<dbReference type="InterPro" id="IPR001471">
    <property type="entry name" value="AP2/ERF_dom"/>
</dbReference>
<evidence type="ECO:0000256" key="7">
    <source>
        <dbReference type="ARBA" id="ARBA00023242"/>
    </source>
</evidence>
<reference evidence="11 12" key="1">
    <citation type="journal article" date="2018" name="Sci. Data">
        <title>The draft genome sequence of cork oak.</title>
        <authorList>
            <person name="Ramos A.M."/>
            <person name="Usie A."/>
            <person name="Barbosa P."/>
            <person name="Barros P.M."/>
            <person name="Capote T."/>
            <person name="Chaves I."/>
            <person name="Simoes F."/>
            <person name="Abreu I."/>
            <person name="Carrasquinho I."/>
            <person name="Faro C."/>
            <person name="Guimaraes J.B."/>
            <person name="Mendonca D."/>
            <person name="Nobrega F."/>
            <person name="Rodrigues L."/>
            <person name="Saibo N.J.M."/>
            <person name="Varela M.C."/>
            <person name="Egas C."/>
            <person name="Matos J."/>
            <person name="Miguel C.M."/>
            <person name="Oliveira M.M."/>
            <person name="Ricardo C.P."/>
            <person name="Goncalves S."/>
        </authorList>
    </citation>
    <scope>NUCLEOTIDE SEQUENCE [LARGE SCALE GENOMIC DNA]</scope>
    <source>
        <strain evidence="12">cv. HL8</strain>
    </source>
</reference>
<evidence type="ECO:0000256" key="3">
    <source>
        <dbReference type="ARBA" id="ARBA00023016"/>
    </source>
</evidence>
<evidence type="ECO:0000256" key="1">
    <source>
        <dbReference type="ARBA" id="ARBA00004123"/>
    </source>
</evidence>
<dbReference type="EMBL" id="PKMF04000577">
    <property type="protein sequence ID" value="KAK7825342.1"/>
    <property type="molecule type" value="Genomic_DNA"/>
</dbReference>
<dbReference type="GO" id="GO:0003700">
    <property type="term" value="F:DNA-binding transcription factor activity"/>
    <property type="evidence" value="ECO:0007669"/>
    <property type="project" value="InterPro"/>
</dbReference>
<evidence type="ECO:0000259" key="10">
    <source>
        <dbReference type="PROSITE" id="PS51032"/>
    </source>
</evidence>
<evidence type="ECO:0000256" key="6">
    <source>
        <dbReference type="ARBA" id="ARBA00023163"/>
    </source>
</evidence>
<dbReference type="GO" id="GO:0006950">
    <property type="term" value="P:response to stress"/>
    <property type="evidence" value="ECO:0007669"/>
    <property type="project" value="TreeGrafter"/>
</dbReference>
<dbReference type="PANTHER" id="PTHR31241">
    <property type="entry name" value="DEHYDRATION-RESPONSIVE ELEMENT-BINDING PROTEIN 2C"/>
    <property type="match status" value="1"/>
</dbReference>
<keyword evidence="5" id="KW-0010">Activator</keyword>
<dbReference type="PROSITE" id="PS51032">
    <property type="entry name" value="AP2_ERF"/>
    <property type="match status" value="2"/>
</dbReference>
<dbReference type="Pfam" id="PF00847">
    <property type="entry name" value="AP2"/>
    <property type="match status" value="2"/>
</dbReference>
<dbReference type="PRINTS" id="PR00367">
    <property type="entry name" value="ETHRSPELEMNT"/>
</dbReference>
<keyword evidence="12" id="KW-1185">Reference proteome</keyword>
<dbReference type="GO" id="GO:0005634">
    <property type="term" value="C:nucleus"/>
    <property type="evidence" value="ECO:0007669"/>
    <property type="project" value="UniProtKB-SubCell"/>
</dbReference>
<evidence type="ECO:0000256" key="2">
    <source>
        <dbReference type="ARBA" id="ARBA00023015"/>
    </source>
</evidence>
<comment type="caution">
    <text evidence="11">The sequence shown here is derived from an EMBL/GenBank/DDBJ whole genome shotgun (WGS) entry which is preliminary data.</text>
</comment>
<dbReference type="CDD" id="cd00018">
    <property type="entry name" value="AP2"/>
    <property type="match status" value="2"/>
</dbReference>
<accession>A0AAW0JFR2</accession>
<dbReference type="Gene3D" id="3.30.730.10">
    <property type="entry name" value="AP2/ERF domain"/>
    <property type="match status" value="2"/>
</dbReference>
<name>A0AAW0JFR2_QUESU</name>
<gene>
    <name evidence="11" type="primary">DREB2C_3</name>
    <name evidence="11" type="ORF">CFP56_033503</name>
</gene>
<keyword evidence="7" id="KW-0539">Nucleus</keyword>
<comment type="similarity">
    <text evidence="8">Belongs to the AP2/ERF transcription factor family. ERF subfamily.</text>
</comment>
<proteinExistence type="inferred from homology"/>
<dbReference type="GO" id="GO:0045893">
    <property type="term" value="P:positive regulation of DNA-templated transcription"/>
    <property type="evidence" value="ECO:0007669"/>
    <property type="project" value="TreeGrafter"/>
</dbReference>
<evidence type="ECO:0000256" key="5">
    <source>
        <dbReference type="ARBA" id="ARBA00023159"/>
    </source>
</evidence>
<keyword evidence="6" id="KW-0804">Transcription</keyword>
<evidence type="ECO:0000256" key="8">
    <source>
        <dbReference type="ARBA" id="ARBA00024343"/>
    </source>
</evidence>
<dbReference type="Proteomes" id="UP000237347">
    <property type="component" value="Unassembled WGS sequence"/>
</dbReference>
<feature type="compositionally biased region" description="Basic residues" evidence="9">
    <location>
        <begin position="48"/>
        <end position="62"/>
    </location>
</feature>
<evidence type="ECO:0000256" key="9">
    <source>
        <dbReference type="SAM" id="MobiDB-lite"/>
    </source>
</evidence>
<sequence length="456" mass="49793">MGYLDQGVPMESSKKRKTRGDELSVAETLAEWRDYNAQVDSSGDDAKRARKLSSKGPKKGCMKGKGGAENLQCNYRGVRQRTWGKWVAEIREPNRGKKLWLGTFDAADDAASAYDDAARAMYAASARRNSPESVSTMSGPTPAGFEASADGSTSSLVKDESTDSGLEELLAFSENELFDAAELMALLEDNHDFTDSVLDFGFDVNQLGFPDTEADLPSLVDTEGRHEPIYLDQGVPMESSKKRKTRGDELSVAETLAKWRDYNAQVDSSGDDAKLARKLSSKGPKKGCMKEKGGAENLQCNYRGVRQRTWGKWVAEIREPNRGKKLWLGTFDTADDATSAYDEAARAMYAASARLNFPESVSTMSGPTPAGFEASADGSTSSLVKDESTDNGLEELLAFSENELFDAAELMALLEDNHDFTDSVLDFGFDVNQLGFPDTEADLPSLVDTEGRHEPM</sequence>
<dbReference type="InterPro" id="IPR016177">
    <property type="entry name" value="DNA-bd_dom_sf"/>
</dbReference>
<comment type="subcellular location">
    <subcellularLocation>
        <location evidence="1">Nucleus</location>
    </subcellularLocation>
</comment>
<feature type="region of interest" description="Disordered" evidence="9">
    <location>
        <begin position="125"/>
        <end position="160"/>
    </location>
</feature>
<dbReference type="AlphaFoldDB" id="A0AAW0JFR2"/>
<evidence type="ECO:0000313" key="11">
    <source>
        <dbReference type="EMBL" id="KAK7825342.1"/>
    </source>
</evidence>
<dbReference type="PANTHER" id="PTHR31241:SF62">
    <property type="entry name" value="DEHYDRATION-RESPONSIVE ELEMENT-BINDING PROTEIN 2D"/>
    <property type="match status" value="1"/>
</dbReference>
<organism evidence="11 12">
    <name type="scientific">Quercus suber</name>
    <name type="common">Cork oak</name>
    <dbReference type="NCBI Taxonomy" id="58331"/>
    <lineage>
        <taxon>Eukaryota</taxon>
        <taxon>Viridiplantae</taxon>
        <taxon>Streptophyta</taxon>
        <taxon>Embryophyta</taxon>
        <taxon>Tracheophyta</taxon>
        <taxon>Spermatophyta</taxon>
        <taxon>Magnoliopsida</taxon>
        <taxon>eudicotyledons</taxon>
        <taxon>Gunneridae</taxon>
        <taxon>Pentapetalae</taxon>
        <taxon>rosids</taxon>
        <taxon>fabids</taxon>
        <taxon>Fagales</taxon>
        <taxon>Fagaceae</taxon>
        <taxon>Quercus</taxon>
    </lineage>
</organism>
<feature type="domain" description="AP2/ERF" evidence="10">
    <location>
        <begin position="74"/>
        <end position="131"/>
    </location>
</feature>